<keyword evidence="2" id="KW-1185">Reference proteome</keyword>
<dbReference type="EMBL" id="JAJUOS010000008">
    <property type="protein sequence ID" value="MCE5974065.1"/>
    <property type="molecule type" value="Genomic_DNA"/>
</dbReference>
<accession>A0ABS8YXP3</accession>
<sequence length="118" mass="12825">MIGKKLASLRMLAQLRQEIELGRLASLAQQQAALRERQQALRAGLHAQEGAGPDDPATLGKYRDWVQENCEALARREAALAPDMAQQRAAAAKAFGRNEALAKLAARQAAKGRRQPLS</sequence>
<evidence type="ECO:0000313" key="1">
    <source>
        <dbReference type="EMBL" id="MCE5974065.1"/>
    </source>
</evidence>
<comment type="caution">
    <text evidence="1">The sequence shown here is derived from an EMBL/GenBank/DDBJ whole genome shotgun (WGS) entry which is preliminary data.</text>
</comment>
<evidence type="ECO:0008006" key="3">
    <source>
        <dbReference type="Google" id="ProtNLM"/>
    </source>
</evidence>
<protein>
    <recommendedName>
        <fullName evidence="3">Flagellar FliJ protein</fullName>
    </recommendedName>
</protein>
<organism evidence="1 2">
    <name type="scientific">Rhodobacter flavimaris</name>
    <dbReference type="NCBI Taxonomy" id="2907145"/>
    <lineage>
        <taxon>Bacteria</taxon>
        <taxon>Pseudomonadati</taxon>
        <taxon>Pseudomonadota</taxon>
        <taxon>Alphaproteobacteria</taxon>
        <taxon>Rhodobacterales</taxon>
        <taxon>Rhodobacter group</taxon>
        <taxon>Rhodobacter</taxon>
    </lineage>
</organism>
<reference evidence="1 2" key="1">
    <citation type="submission" date="2021-12" db="EMBL/GenBank/DDBJ databases">
        <title>Sinirhodobacter sp. WL0062 is a bacterium isolated from seawater.</title>
        <authorList>
            <person name="Wang L."/>
            <person name="He W."/>
            <person name="Zhang D.-F."/>
        </authorList>
    </citation>
    <scope>NUCLEOTIDE SEQUENCE [LARGE SCALE GENOMIC DNA]</scope>
    <source>
        <strain evidence="1 2">WL0062</strain>
    </source>
</reference>
<name>A0ABS8YXP3_9RHOB</name>
<dbReference type="RefSeq" id="WP_233677038.1">
    <property type="nucleotide sequence ID" value="NZ_JAJUOS010000008.1"/>
</dbReference>
<evidence type="ECO:0000313" key="2">
    <source>
        <dbReference type="Proteomes" id="UP001521181"/>
    </source>
</evidence>
<dbReference type="Proteomes" id="UP001521181">
    <property type="component" value="Unassembled WGS sequence"/>
</dbReference>
<proteinExistence type="predicted"/>
<gene>
    <name evidence="1" type="ORF">LZA78_11275</name>
</gene>